<dbReference type="InterPro" id="IPR008280">
    <property type="entry name" value="Tub_FtsZ_C"/>
</dbReference>
<evidence type="ECO:0000256" key="6">
    <source>
        <dbReference type="ARBA" id="ARBA00023212"/>
    </source>
</evidence>
<comment type="caution">
    <text evidence="8">The sequence shown here is derived from an EMBL/GenBank/DDBJ whole genome shotgun (WGS) entry which is preliminary data.</text>
</comment>
<dbReference type="AlphaFoldDB" id="A0A8H5GLV6"/>
<reference evidence="8 9" key="1">
    <citation type="journal article" date="2020" name="ISME J.">
        <title>Uncovering the hidden diversity of litter-decomposition mechanisms in mushroom-forming fungi.</title>
        <authorList>
            <person name="Floudas D."/>
            <person name="Bentzer J."/>
            <person name="Ahren D."/>
            <person name="Johansson T."/>
            <person name="Persson P."/>
            <person name="Tunlid A."/>
        </authorList>
    </citation>
    <scope>NUCLEOTIDE SEQUENCE [LARGE SCALE GENOMIC DNA]</scope>
    <source>
        <strain evidence="8 9">CBS 291.85</strain>
    </source>
</reference>
<dbReference type="GO" id="GO:0007017">
    <property type="term" value="P:microtubule-based process"/>
    <property type="evidence" value="ECO:0007669"/>
    <property type="project" value="InterPro"/>
</dbReference>
<evidence type="ECO:0000256" key="2">
    <source>
        <dbReference type="ARBA" id="ARBA00009636"/>
    </source>
</evidence>
<gene>
    <name evidence="8" type="ORF">D9758_003872</name>
</gene>
<comment type="similarity">
    <text evidence="2">Belongs to the tubulin family.</text>
</comment>
<evidence type="ECO:0000313" key="8">
    <source>
        <dbReference type="EMBL" id="KAF5367135.1"/>
    </source>
</evidence>
<dbReference type="GO" id="GO:0003924">
    <property type="term" value="F:GTPase activity"/>
    <property type="evidence" value="ECO:0007669"/>
    <property type="project" value="InterPro"/>
</dbReference>
<dbReference type="GO" id="GO:0005874">
    <property type="term" value="C:microtubule"/>
    <property type="evidence" value="ECO:0007669"/>
    <property type="project" value="UniProtKB-KW"/>
</dbReference>
<accession>A0A8H5GLV6</accession>
<keyword evidence="6" id="KW-0963">Cytoplasm</keyword>
<organism evidence="8 9">
    <name type="scientific">Tetrapyrgos nigripes</name>
    <dbReference type="NCBI Taxonomy" id="182062"/>
    <lineage>
        <taxon>Eukaryota</taxon>
        <taxon>Fungi</taxon>
        <taxon>Dikarya</taxon>
        <taxon>Basidiomycota</taxon>
        <taxon>Agaricomycotina</taxon>
        <taxon>Agaricomycetes</taxon>
        <taxon>Agaricomycetidae</taxon>
        <taxon>Agaricales</taxon>
        <taxon>Marasmiineae</taxon>
        <taxon>Marasmiaceae</taxon>
        <taxon>Tetrapyrgos</taxon>
    </lineage>
</organism>
<dbReference type="PANTHER" id="PTHR30613">
    <property type="entry name" value="UNCHARACTERIZED PROTEIN YBIU-RELATED"/>
    <property type="match status" value="1"/>
</dbReference>
<keyword evidence="3" id="KW-0493">Microtubule</keyword>
<evidence type="ECO:0000256" key="4">
    <source>
        <dbReference type="ARBA" id="ARBA00022741"/>
    </source>
</evidence>
<dbReference type="InterPro" id="IPR018316">
    <property type="entry name" value="Tubulin/FtsZ_2-layer-sand-dom"/>
</dbReference>
<name>A0A8H5GLV6_9AGAR</name>
<dbReference type="Pfam" id="PF07350">
    <property type="entry name" value="Gig2-like"/>
    <property type="match status" value="1"/>
</dbReference>
<dbReference type="InterPro" id="IPR027443">
    <property type="entry name" value="IPNS-like_sf"/>
</dbReference>
<evidence type="ECO:0000313" key="9">
    <source>
        <dbReference type="Proteomes" id="UP000559256"/>
    </source>
</evidence>
<dbReference type="Pfam" id="PF03953">
    <property type="entry name" value="Tubulin_C"/>
    <property type="match status" value="1"/>
</dbReference>
<dbReference type="InterPro" id="IPR037103">
    <property type="entry name" value="Tubulin/FtsZ-like_C"/>
</dbReference>
<evidence type="ECO:0000256" key="5">
    <source>
        <dbReference type="ARBA" id="ARBA00023134"/>
    </source>
</evidence>
<dbReference type="PANTHER" id="PTHR30613:SF1">
    <property type="entry name" value="DUF1479 DOMAIN PROTEIN (AFU_ORTHOLOGUE AFUA_5G09280)"/>
    <property type="match status" value="1"/>
</dbReference>
<dbReference type="InterPro" id="IPR010856">
    <property type="entry name" value="Gig2-like"/>
</dbReference>
<dbReference type="InterPro" id="IPR002453">
    <property type="entry name" value="Beta_tubulin"/>
</dbReference>
<dbReference type="EMBL" id="JAACJM010000020">
    <property type="protein sequence ID" value="KAF5367135.1"/>
    <property type="molecule type" value="Genomic_DNA"/>
</dbReference>
<keyword evidence="5" id="KW-0342">GTP-binding</keyword>
<dbReference type="PRINTS" id="PR01163">
    <property type="entry name" value="BETATUBULIN"/>
</dbReference>
<feature type="domain" description="Tubulin/FtsZ 2-layer sandwich" evidence="7">
    <location>
        <begin position="42"/>
        <end position="131"/>
    </location>
</feature>
<dbReference type="SUPFAM" id="SSF51197">
    <property type="entry name" value="Clavaminate synthase-like"/>
    <property type="match status" value="1"/>
</dbReference>
<protein>
    <recommendedName>
        <fullName evidence="7">Tubulin/FtsZ 2-layer sandwich domain-containing protein</fullName>
    </recommendedName>
</protein>
<dbReference type="GO" id="GO:0005525">
    <property type="term" value="F:GTP binding"/>
    <property type="evidence" value="ECO:0007669"/>
    <property type="project" value="UniProtKB-KW"/>
</dbReference>
<dbReference type="GO" id="GO:0005200">
    <property type="term" value="F:structural constituent of cytoskeleton"/>
    <property type="evidence" value="ECO:0007669"/>
    <property type="project" value="InterPro"/>
</dbReference>
<dbReference type="OrthoDB" id="8249012at2759"/>
<comment type="subcellular location">
    <subcellularLocation>
        <location evidence="1">Cytoplasm</location>
        <location evidence="1">Cytoskeleton</location>
    </subcellularLocation>
</comment>
<evidence type="ECO:0000256" key="3">
    <source>
        <dbReference type="ARBA" id="ARBA00022701"/>
    </source>
</evidence>
<dbReference type="Gene3D" id="2.60.120.330">
    <property type="entry name" value="B-lactam Antibiotic, Isopenicillin N Synthase, Chain"/>
    <property type="match status" value="1"/>
</dbReference>
<evidence type="ECO:0000259" key="7">
    <source>
        <dbReference type="Pfam" id="PF03953"/>
    </source>
</evidence>
<dbReference type="InterPro" id="IPR023123">
    <property type="entry name" value="Tubulin_C"/>
</dbReference>
<dbReference type="Gene3D" id="1.10.287.600">
    <property type="entry name" value="Helix hairpin bin"/>
    <property type="match status" value="1"/>
</dbReference>
<dbReference type="SUPFAM" id="SSF55307">
    <property type="entry name" value="Tubulin C-terminal domain-like"/>
    <property type="match status" value="1"/>
</dbReference>
<proteinExistence type="inferred from homology"/>
<sequence>MAMLPYMTQSHRHTKGTPYPSSFKRKAHLYLFNQGIHSSTNHSLFDRKNFLVACDPRFGRYLTAATIFRGNVASREYAVLDLQRRNAAHFTEWIPDNVSVSLCSVPPVGQKQAATCLANSTAVQELFQRTQETFTAMYKRRAFLHWYTGEGMDPMEFSEAESNVNDLITKRQELTGMKSNYAEEEVYAEEESRVVVKNKGAFELTFKIMMTQEREQHLLATKKEIASSYPNFQAHAAASWAEIIEELAKASEAIASSGPDVKLSDLSTLPPEKVQEIRRKGTVVIKDVVDDADAISWRHQLEEFVKANPDVEASSWDTQALTGPVTGFPEDNKQFFQLYWTKPQVEARSHPNMMIASIWLNNLYGNSDNGNLDGVDLSTPLTYADRFRIRHAQTTWDTFPPHIDGGAIERWEDPAFRTCFDDIFSGNWRKHDPYALSGRLNARSSLYQRPNQASIFRTFQGWLAMSETAPTQGTLKVFPDVLLSNAYLILRPFFRPLVPSDSSEIMDPKNWEFDISSADFPGIIPRDGGYTGPRPTPELHPHLLLDKTMTSVPKVMPGDAVFWHCDVVHSVEEEHTGTEDSAAMPACPLNEAYVQRQKECFLQGIRPPDFPQGTEKFSGTGKPENLLSPMGIKAMGLPVVVN</sequence>
<dbReference type="Gene3D" id="3.30.1330.20">
    <property type="entry name" value="Tubulin/FtsZ, C-terminal domain"/>
    <property type="match status" value="1"/>
</dbReference>
<evidence type="ECO:0000256" key="1">
    <source>
        <dbReference type="ARBA" id="ARBA00004245"/>
    </source>
</evidence>
<dbReference type="Proteomes" id="UP000559256">
    <property type="component" value="Unassembled WGS sequence"/>
</dbReference>
<keyword evidence="4" id="KW-0547">Nucleotide-binding</keyword>
<keyword evidence="6" id="KW-0206">Cytoskeleton</keyword>
<keyword evidence="9" id="KW-1185">Reference proteome</keyword>